<dbReference type="EMBL" id="CABFVA020000066">
    <property type="protein sequence ID" value="VVM06463.1"/>
    <property type="molecule type" value="Genomic_DNA"/>
</dbReference>
<dbReference type="Gene3D" id="3.40.50.80">
    <property type="entry name" value="Nucleotide-binding domain of ferredoxin-NADP reductase (FNR) module"/>
    <property type="match status" value="1"/>
</dbReference>
<accession>A0A5E6MF57</accession>
<dbReference type="PIRSF" id="PIRSF006816">
    <property type="entry name" value="Cyc3_hyd_g"/>
    <property type="match status" value="1"/>
</dbReference>
<dbReference type="InterPro" id="IPR012165">
    <property type="entry name" value="Cyt_c3_hydrogenase_gsu"/>
</dbReference>
<dbReference type="SUPFAM" id="SSF63380">
    <property type="entry name" value="Riboflavin synthase domain-like"/>
    <property type="match status" value="1"/>
</dbReference>
<dbReference type="PRINTS" id="PR00410">
    <property type="entry name" value="PHEHYDRXLASE"/>
</dbReference>
<sequence length="275" mass="29860">MRSPDPFVPSLFRVDRVRRESADTVTLGLLPIQGEIPAFRSGQFFMLYAFGIGEIPVSVSGLWGQGPLLHTVRAVGPVSQALCRLRPGDTLGVRGPYGSPWPLPQAEGGDLLLIAGGLGLAPLRSALLPALAERERYGRIALLYGARSPADLLFGEERSDWSSRDDLQVEVTVDHASPAWRGSVGVVPARISHTRFAPERTHAFVCGPEVMMRYSAAALLGAGVPPARIFLSLERNMKCAFAVCGRCQFGSTFICRDGPVFAYDRISRLLSLREL</sequence>
<keyword evidence="4" id="KW-1185">Reference proteome</keyword>
<dbReference type="InterPro" id="IPR050353">
    <property type="entry name" value="PyrK_electron_transfer"/>
</dbReference>
<dbReference type="GO" id="GO:0050660">
    <property type="term" value="F:flavin adenine dinucleotide binding"/>
    <property type="evidence" value="ECO:0007669"/>
    <property type="project" value="InterPro"/>
</dbReference>
<dbReference type="InterPro" id="IPR039261">
    <property type="entry name" value="FNR_nucleotide-bd"/>
</dbReference>
<dbReference type="Gene3D" id="2.40.30.10">
    <property type="entry name" value="Translation factors"/>
    <property type="match status" value="1"/>
</dbReference>
<keyword evidence="3" id="KW-0560">Oxidoreductase</keyword>
<dbReference type="Pfam" id="PF00175">
    <property type="entry name" value="NAD_binding_1"/>
    <property type="match status" value="1"/>
</dbReference>
<dbReference type="InterPro" id="IPR017927">
    <property type="entry name" value="FAD-bd_FR_type"/>
</dbReference>
<keyword evidence="1" id="KW-0479">Metal-binding</keyword>
<keyword evidence="1" id="KW-0001">2Fe-2S</keyword>
<dbReference type="RefSeq" id="WP_142660066.1">
    <property type="nucleotide sequence ID" value="NZ_CABFVA020000066.1"/>
</dbReference>
<organism evidence="3 4">
    <name type="scientific">Methylacidimicrobium tartarophylax</name>
    <dbReference type="NCBI Taxonomy" id="1041768"/>
    <lineage>
        <taxon>Bacteria</taxon>
        <taxon>Pseudomonadati</taxon>
        <taxon>Verrucomicrobiota</taxon>
        <taxon>Methylacidimicrobium</taxon>
    </lineage>
</organism>
<dbReference type="GO" id="GO:0046872">
    <property type="term" value="F:metal ion binding"/>
    <property type="evidence" value="ECO:0007669"/>
    <property type="project" value="UniProtKB-KW"/>
</dbReference>
<dbReference type="PROSITE" id="PS51384">
    <property type="entry name" value="FAD_FR"/>
    <property type="match status" value="1"/>
</dbReference>
<dbReference type="GO" id="GO:0051537">
    <property type="term" value="F:2 iron, 2 sulfur cluster binding"/>
    <property type="evidence" value="ECO:0007669"/>
    <property type="project" value="UniProtKB-KW"/>
</dbReference>
<dbReference type="Pfam" id="PF10418">
    <property type="entry name" value="DHODB_Fe-S_bind"/>
    <property type="match status" value="1"/>
</dbReference>
<proteinExistence type="predicted"/>
<dbReference type="AlphaFoldDB" id="A0A5E6MF57"/>
<dbReference type="CDD" id="cd06221">
    <property type="entry name" value="sulfite_reductase_like"/>
    <property type="match status" value="1"/>
</dbReference>
<dbReference type="InterPro" id="IPR017938">
    <property type="entry name" value="Riboflavin_synthase-like_b-brl"/>
</dbReference>
<feature type="binding site" evidence="1">
    <location>
        <position position="255"/>
    </location>
    <ligand>
        <name>[2Fe-2S] cluster</name>
        <dbReference type="ChEBI" id="CHEBI:190135"/>
    </ligand>
</feature>
<dbReference type="InterPro" id="IPR001433">
    <property type="entry name" value="OxRdtase_FAD/NAD-bd"/>
</dbReference>
<feature type="binding site" evidence="1">
    <location>
        <position position="239"/>
    </location>
    <ligand>
        <name>[2Fe-2S] cluster</name>
        <dbReference type="ChEBI" id="CHEBI:190135"/>
    </ligand>
</feature>
<dbReference type="PANTHER" id="PTHR43513:SF1">
    <property type="entry name" value="ANAEROBIC SULFITE REDUCTASE SUBUNIT B"/>
    <property type="match status" value="1"/>
</dbReference>
<dbReference type="PANTHER" id="PTHR43513">
    <property type="entry name" value="DIHYDROOROTATE DEHYDROGENASE B (NAD(+)), ELECTRON TRANSFER SUBUNIT"/>
    <property type="match status" value="1"/>
</dbReference>
<evidence type="ECO:0000256" key="1">
    <source>
        <dbReference type="PIRSR" id="PIRSR006816-2"/>
    </source>
</evidence>
<dbReference type="GO" id="GO:0033796">
    <property type="term" value="F:sulfur reductase activity"/>
    <property type="evidence" value="ECO:0007669"/>
    <property type="project" value="UniProtKB-EC"/>
</dbReference>
<name>A0A5E6MF57_9BACT</name>
<feature type="binding site" evidence="1">
    <location>
        <position position="247"/>
    </location>
    <ligand>
        <name>[2Fe-2S] cluster</name>
        <dbReference type="ChEBI" id="CHEBI:190135"/>
    </ligand>
</feature>
<feature type="domain" description="FAD-binding FR-type" evidence="2">
    <location>
        <begin position="7"/>
        <end position="103"/>
    </location>
</feature>
<comment type="cofactor">
    <cofactor evidence="1">
        <name>[2Fe-2S] cluster</name>
        <dbReference type="ChEBI" id="CHEBI:190135"/>
    </cofactor>
    <text evidence="1">Binds 1 [2Fe-2S] cluster per subunit.</text>
</comment>
<reference evidence="3 4" key="1">
    <citation type="submission" date="2019-09" db="EMBL/GenBank/DDBJ databases">
        <authorList>
            <person name="Cremers G."/>
        </authorList>
    </citation>
    <scope>NUCLEOTIDE SEQUENCE [LARGE SCALE GENOMIC DNA]</scope>
    <source>
        <strain evidence="3">4A</strain>
    </source>
</reference>
<keyword evidence="1" id="KW-0408">Iron</keyword>
<dbReference type="EC" id="1.12.98.4" evidence="3"/>
<gene>
    <name evidence="3" type="primary">hydG</name>
    <name evidence="3" type="ORF">MAMT_01204</name>
</gene>
<evidence type="ECO:0000313" key="4">
    <source>
        <dbReference type="Proteomes" id="UP000334923"/>
    </source>
</evidence>
<keyword evidence="1" id="KW-0411">Iron-sulfur</keyword>
<evidence type="ECO:0000313" key="3">
    <source>
        <dbReference type="EMBL" id="VVM06463.1"/>
    </source>
</evidence>
<dbReference type="SUPFAM" id="SSF52343">
    <property type="entry name" value="Ferredoxin reductase-like, C-terminal NADP-linked domain"/>
    <property type="match status" value="1"/>
</dbReference>
<protein>
    <submittedName>
        <fullName evidence="3">Sulfhydrogenase subunit gamma (Sulfur reductase)</fullName>
        <ecNumber evidence="3">1.12.98.4</ecNumber>
    </submittedName>
</protein>
<dbReference type="Proteomes" id="UP000334923">
    <property type="component" value="Unassembled WGS sequence"/>
</dbReference>
<dbReference type="GO" id="GO:0006221">
    <property type="term" value="P:pyrimidine nucleotide biosynthetic process"/>
    <property type="evidence" value="ECO:0007669"/>
    <property type="project" value="InterPro"/>
</dbReference>
<evidence type="ECO:0000259" key="2">
    <source>
        <dbReference type="PROSITE" id="PS51384"/>
    </source>
</evidence>
<feature type="binding site" evidence="1">
    <location>
        <position position="244"/>
    </location>
    <ligand>
        <name>[2Fe-2S] cluster</name>
        <dbReference type="ChEBI" id="CHEBI:190135"/>
    </ligand>
</feature>
<dbReference type="OrthoDB" id="9796486at2"/>
<dbReference type="InterPro" id="IPR019480">
    <property type="entry name" value="Dihydroorotate_DH_Fe-S-bd"/>
</dbReference>